<dbReference type="AlphaFoldDB" id="A0A9Q7K282"/>
<evidence type="ECO:0000256" key="1">
    <source>
        <dbReference type="SAM" id="Phobius"/>
    </source>
</evidence>
<comment type="caution">
    <text evidence="2">The sequence shown here is derived from an EMBL/GenBank/DDBJ whole genome shotgun (WGS) entry which is preliminary data.</text>
</comment>
<feature type="transmembrane region" description="Helical" evidence="1">
    <location>
        <begin position="12"/>
        <end position="38"/>
    </location>
</feature>
<protein>
    <submittedName>
        <fullName evidence="2">Oligosaccharide repeat unit polymerase</fullName>
    </submittedName>
</protein>
<dbReference type="Pfam" id="PF01901">
    <property type="entry name" value="O_anti_polymase"/>
    <property type="match status" value="1"/>
</dbReference>
<feature type="transmembrane region" description="Helical" evidence="1">
    <location>
        <begin position="125"/>
        <end position="147"/>
    </location>
</feature>
<keyword evidence="1" id="KW-1133">Transmembrane helix</keyword>
<reference evidence="2 3" key="1">
    <citation type="submission" date="2018-12" db="EMBL/GenBank/DDBJ databases">
        <title>The Batch Genome Submission of Enterobacter spp. strains.</title>
        <authorList>
            <person name="Wei L."/>
            <person name="Wu W."/>
            <person name="Lin J."/>
            <person name="Zhang X."/>
            <person name="Feng Y."/>
            <person name="Zong Z."/>
        </authorList>
    </citation>
    <scope>NUCLEOTIDE SEQUENCE [LARGE SCALE GENOMIC DNA]</scope>
    <source>
        <strain evidence="2 3">SCEM020047</strain>
    </source>
</reference>
<accession>A0A9Q7K282</accession>
<dbReference type="InterPro" id="IPR002760">
    <property type="entry name" value="O_anti_polymase"/>
</dbReference>
<proteinExistence type="predicted"/>
<feature type="transmembrane region" description="Helical" evidence="1">
    <location>
        <begin position="87"/>
        <end position="105"/>
    </location>
</feature>
<keyword evidence="1" id="KW-0812">Transmembrane</keyword>
<feature type="transmembrane region" description="Helical" evidence="1">
    <location>
        <begin position="44"/>
        <end position="67"/>
    </location>
</feature>
<dbReference type="EMBL" id="RXPP01000014">
    <property type="protein sequence ID" value="RTQ23619.1"/>
    <property type="molecule type" value="Genomic_DNA"/>
</dbReference>
<feature type="transmembrane region" description="Helical" evidence="1">
    <location>
        <begin position="365"/>
        <end position="394"/>
    </location>
</feature>
<keyword evidence="1" id="KW-0472">Membrane</keyword>
<feature type="transmembrane region" description="Helical" evidence="1">
    <location>
        <begin position="159"/>
        <end position="187"/>
    </location>
</feature>
<evidence type="ECO:0000313" key="3">
    <source>
        <dbReference type="Proteomes" id="UP000282263"/>
    </source>
</evidence>
<name>A0A9Q7K282_9ENTR</name>
<gene>
    <name evidence="2" type="ORF">EKN29_14410</name>
</gene>
<sequence>MIYTIGEYMRILSNCYFIVCIALFFSFLLYCFQFSGIYPDVSGILLLFILGSCGVFLFMGCVMNPVIRTWFRNSKNAIANEQNNFRFSYKPIIMIVLFFVVEVLYNGEIPLVEMIRGNLYDYRDFTFPGVHVIFTSLTTFYCIKSYFDYLIYRKKRSFIASTVCLCLFMLLMYRSYIVFCILNFLFLFVLYRKISFKKIAKITASALLLMYVFGLAGDLRTKAQTGDENFTVENIMRATEADSVFTLQQSLSPLYWAYLYISSPMANFQNTINEYENHREESGGLKFVVYEVLPDVVGKRVATLFGYDEENSPLARVIDFLTVGTIFADSFVFIGWYGPIIMLMLMIATPLFFLQMCTKDSFFYVQFSICTILLVLCTFSNMLVYASLSLMLFYPLLSKKRRKNTQLINSGMK</sequence>
<feature type="transmembrane region" description="Helical" evidence="1">
    <location>
        <begin position="331"/>
        <end position="353"/>
    </location>
</feature>
<feature type="transmembrane region" description="Helical" evidence="1">
    <location>
        <begin position="199"/>
        <end position="216"/>
    </location>
</feature>
<dbReference type="Proteomes" id="UP000282263">
    <property type="component" value="Unassembled WGS sequence"/>
</dbReference>
<organism evidence="2 3">
    <name type="scientific">Enterobacter mori</name>
    <dbReference type="NCBI Taxonomy" id="539813"/>
    <lineage>
        <taxon>Bacteria</taxon>
        <taxon>Pseudomonadati</taxon>
        <taxon>Pseudomonadota</taxon>
        <taxon>Gammaproteobacteria</taxon>
        <taxon>Enterobacterales</taxon>
        <taxon>Enterobacteriaceae</taxon>
        <taxon>Enterobacter</taxon>
    </lineage>
</organism>
<evidence type="ECO:0000313" key="2">
    <source>
        <dbReference type="EMBL" id="RTQ23619.1"/>
    </source>
</evidence>